<name>A0ACB8SEJ1_9AGAM</name>
<protein>
    <submittedName>
        <fullName evidence="1">Uncharacterized protein</fullName>
    </submittedName>
</protein>
<evidence type="ECO:0000313" key="2">
    <source>
        <dbReference type="Proteomes" id="UP000814140"/>
    </source>
</evidence>
<sequence>MFQPGMTTDDIDTYLRTLFPVAFDHLDRITASKPSEDFLWVLFVKGRNRFTASSKVEPSGADVLQTRTPDLKPWRERTVYIGTRVEIKPGRYQKWNTRVQRDEDSVSESDTDSESDQATDNNSSRERLRRNAKGKKRAASLISISSGGDTEEEFPERISKKAKVKVFLTDSFSDLQMGDHLLPEDGHDSESRD</sequence>
<dbReference type="Proteomes" id="UP000814140">
    <property type="component" value="Unassembled WGS sequence"/>
</dbReference>
<proteinExistence type="predicted"/>
<accession>A0ACB8SEJ1</accession>
<comment type="caution">
    <text evidence="1">The sequence shown here is derived from an EMBL/GenBank/DDBJ whole genome shotgun (WGS) entry which is preliminary data.</text>
</comment>
<reference evidence="1" key="2">
    <citation type="journal article" date="2022" name="New Phytol.">
        <title>Evolutionary transition to the ectomycorrhizal habit in the genomes of a hyperdiverse lineage of mushroom-forming fungi.</title>
        <authorList>
            <person name="Looney B."/>
            <person name="Miyauchi S."/>
            <person name="Morin E."/>
            <person name="Drula E."/>
            <person name="Courty P.E."/>
            <person name="Kohler A."/>
            <person name="Kuo A."/>
            <person name="LaButti K."/>
            <person name="Pangilinan J."/>
            <person name="Lipzen A."/>
            <person name="Riley R."/>
            <person name="Andreopoulos W."/>
            <person name="He G."/>
            <person name="Johnson J."/>
            <person name="Nolan M."/>
            <person name="Tritt A."/>
            <person name="Barry K.W."/>
            <person name="Grigoriev I.V."/>
            <person name="Nagy L.G."/>
            <person name="Hibbett D."/>
            <person name="Henrissat B."/>
            <person name="Matheny P.B."/>
            <person name="Labbe J."/>
            <person name="Martin F.M."/>
        </authorList>
    </citation>
    <scope>NUCLEOTIDE SEQUENCE</scope>
    <source>
        <strain evidence="1">HHB10654</strain>
    </source>
</reference>
<gene>
    <name evidence="1" type="ORF">BV25DRAFT_469027</name>
</gene>
<dbReference type="EMBL" id="MU277372">
    <property type="protein sequence ID" value="KAI0054647.1"/>
    <property type="molecule type" value="Genomic_DNA"/>
</dbReference>
<reference evidence="1" key="1">
    <citation type="submission" date="2021-03" db="EMBL/GenBank/DDBJ databases">
        <authorList>
            <consortium name="DOE Joint Genome Institute"/>
            <person name="Ahrendt S."/>
            <person name="Looney B.P."/>
            <person name="Miyauchi S."/>
            <person name="Morin E."/>
            <person name="Drula E."/>
            <person name="Courty P.E."/>
            <person name="Chicoki N."/>
            <person name="Fauchery L."/>
            <person name="Kohler A."/>
            <person name="Kuo A."/>
            <person name="Labutti K."/>
            <person name="Pangilinan J."/>
            <person name="Lipzen A."/>
            <person name="Riley R."/>
            <person name="Andreopoulos W."/>
            <person name="He G."/>
            <person name="Johnson J."/>
            <person name="Barry K.W."/>
            <person name="Grigoriev I.V."/>
            <person name="Nagy L."/>
            <person name="Hibbett D."/>
            <person name="Henrissat B."/>
            <person name="Matheny P.B."/>
            <person name="Labbe J."/>
            <person name="Martin F."/>
        </authorList>
    </citation>
    <scope>NUCLEOTIDE SEQUENCE</scope>
    <source>
        <strain evidence="1">HHB10654</strain>
    </source>
</reference>
<evidence type="ECO:0000313" key="1">
    <source>
        <dbReference type="EMBL" id="KAI0054647.1"/>
    </source>
</evidence>
<keyword evidence="2" id="KW-1185">Reference proteome</keyword>
<organism evidence="1 2">
    <name type="scientific">Artomyces pyxidatus</name>
    <dbReference type="NCBI Taxonomy" id="48021"/>
    <lineage>
        <taxon>Eukaryota</taxon>
        <taxon>Fungi</taxon>
        <taxon>Dikarya</taxon>
        <taxon>Basidiomycota</taxon>
        <taxon>Agaricomycotina</taxon>
        <taxon>Agaricomycetes</taxon>
        <taxon>Russulales</taxon>
        <taxon>Auriscalpiaceae</taxon>
        <taxon>Artomyces</taxon>
    </lineage>
</organism>